<dbReference type="PATRIC" id="fig|1144748.3.peg.645"/>
<dbReference type="OrthoDB" id="9777645at2"/>
<dbReference type="EMBL" id="CP012418">
    <property type="protein sequence ID" value="AOE49361.1"/>
    <property type="molecule type" value="Genomic_DNA"/>
</dbReference>
<dbReference type="InterPro" id="IPR027417">
    <property type="entry name" value="P-loop_NTPase"/>
</dbReference>
<dbReference type="SUPFAM" id="SSF52540">
    <property type="entry name" value="P-loop containing nucleoside triphosphate hydrolases"/>
    <property type="match status" value="1"/>
</dbReference>
<dbReference type="Proteomes" id="UP000094147">
    <property type="component" value="Chromosome"/>
</dbReference>
<sequence length="474" mass="54254">MDWINNTLNKVNDLWDRSLDRHVRVAVTGLSGAGKTAFITSLINQLLFASSEYQLPFFEVVEEGRLKASKLELHSELHIPSFKYDQCIEQLTAEVPSWPESTKSISQAQIKCRFKVKNPWLKKVHEQSVLTVDIVDYPGEWLLDLPLLGMSFKDWSQQCLNYLQSERRKDYTKDVVRAISSLEFHKDFNNRDDDGYIAELAKQYKESLLQYRNTEGDNSIALPGRFILPGELTGAPVLDFFPIVNEDVLSLDWSSLEGSTLLKSLERKFDYYKREIIKPFFEDYFSKVDRQILLIDTTSVLESDYEAYQDLKKTIELLLTGFSYGRSNWLKRLFSPTIDKLMIATTKVDLIPPDQHSNIESFMQKMVAQAKNDVGYEGVEVETMAISSVSTSEPVTTEHNGQPMLCVKGLDNDTGEPVLHYPGKVPSTSLSRTEWQSLDIDFSTFGIPEIKADEPLPYIRMDKVLQFLLGDKFS</sequence>
<protein>
    <submittedName>
        <fullName evidence="1">Nucleoside triphosphate hydrolase domain protein</fullName>
    </submittedName>
</protein>
<keyword evidence="1" id="KW-0378">Hydrolase</keyword>
<dbReference type="KEGG" id="ksd:KS2013_637"/>
<dbReference type="InterPro" id="IPR007413">
    <property type="entry name" value="YcjX-like"/>
</dbReference>
<accession>A0A1B3B9A2</accession>
<dbReference type="PANTHER" id="PTHR38605:SF1">
    <property type="entry name" value="ATPASE"/>
    <property type="match status" value="1"/>
</dbReference>
<evidence type="ECO:0000313" key="2">
    <source>
        <dbReference type="Proteomes" id="UP000094147"/>
    </source>
</evidence>
<gene>
    <name evidence="1" type="ORF">KS2013_637</name>
</gene>
<dbReference type="STRING" id="1144748.KS2013_637"/>
<dbReference type="Pfam" id="PF04317">
    <property type="entry name" value="DUF463"/>
    <property type="match status" value="1"/>
</dbReference>
<proteinExistence type="predicted"/>
<dbReference type="RefSeq" id="WP_068989651.1">
    <property type="nucleotide sequence ID" value="NZ_CP012418.1"/>
</dbReference>
<dbReference type="AlphaFoldDB" id="A0A1B3B9A2"/>
<dbReference type="PIRSF" id="PIRSF019381">
    <property type="entry name" value="YcjX"/>
    <property type="match status" value="1"/>
</dbReference>
<dbReference type="GO" id="GO:0016787">
    <property type="term" value="F:hydrolase activity"/>
    <property type="evidence" value="ECO:0007669"/>
    <property type="project" value="UniProtKB-KW"/>
</dbReference>
<organism evidence="1 2">
    <name type="scientific">Kangiella sediminilitoris</name>
    <dbReference type="NCBI Taxonomy" id="1144748"/>
    <lineage>
        <taxon>Bacteria</taxon>
        <taxon>Pseudomonadati</taxon>
        <taxon>Pseudomonadota</taxon>
        <taxon>Gammaproteobacteria</taxon>
        <taxon>Kangiellales</taxon>
        <taxon>Kangiellaceae</taxon>
        <taxon>Kangiella</taxon>
    </lineage>
</organism>
<dbReference type="PANTHER" id="PTHR38605">
    <property type="entry name" value="ATPASE-RELATED"/>
    <property type="match status" value="1"/>
</dbReference>
<evidence type="ECO:0000313" key="1">
    <source>
        <dbReference type="EMBL" id="AOE49361.1"/>
    </source>
</evidence>
<name>A0A1B3B9A2_9GAMM</name>
<reference evidence="2" key="1">
    <citation type="submission" date="2015-08" db="EMBL/GenBank/DDBJ databases">
        <authorList>
            <person name="Kim K.M."/>
        </authorList>
    </citation>
    <scope>NUCLEOTIDE SEQUENCE [LARGE SCALE GENOMIC DNA]</scope>
    <source>
        <strain evidence="2">KCTC 23892</strain>
    </source>
</reference>
<keyword evidence="2" id="KW-1185">Reference proteome</keyword>